<protein>
    <submittedName>
        <fullName evidence="2">Tetratricopeptide repeat family protein</fullName>
    </submittedName>
</protein>
<keyword evidence="2" id="KW-0614">Plasmid</keyword>
<proteinExistence type="predicted"/>
<evidence type="ECO:0000313" key="3">
    <source>
        <dbReference type="Proteomes" id="UP000029558"/>
    </source>
</evidence>
<dbReference type="AlphaFoldDB" id="A0AAC8VL37"/>
<dbReference type="EMBL" id="CP012510">
    <property type="protein sequence ID" value="ALB24457.1"/>
    <property type="molecule type" value="Genomic_DNA"/>
</dbReference>
<sequence>MPKYIFIFDLDETLLCHGSNLNWLNPLVPRTLSNYDPYNTPPGCYVLHKEKIKAIMQGIVSNGDDIGFITAGGIEKEAIKGFCNSEYGIDLGERFEFYNRMQNKLPSLRWIATSHRTLKSNVIFVDNSLHHINSAYKEGFTIVYADNNCRDDSCGARYIEQLESIVAERTRQLTQTSANSQGATLMFGHHSEDSDDESPPLEFAY</sequence>
<organism evidence="2 3">
    <name type="scientific">Piscirickettsia salmonis</name>
    <dbReference type="NCBI Taxonomy" id="1238"/>
    <lineage>
        <taxon>Bacteria</taxon>
        <taxon>Pseudomonadati</taxon>
        <taxon>Pseudomonadota</taxon>
        <taxon>Gammaproteobacteria</taxon>
        <taxon>Thiotrichales</taxon>
        <taxon>Piscirickettsiaceae</taxon>
        <taxon>Piscirickettsia</taxon>
    </lineage>
</organism>
<dbReference type="RefSeq" id="WP_036771636.1">
    <property type="nucleotide sequence ID" value="NZ_CP012510.1"/>
</dbReference>
<reference evidence="2 3" key="1">
    <citation type="journal article" date="2014" name="Genome Announc.">
        <title>Comparative Genome Analysis of Two Isolates of the Fish Pathogen Piscirickettsia salmonis from Different Hosts Reveals Major Differences in Virulence-Associated Secretion Systems.</title>
        <authorList>
            <person name="Bohle H."/>
            <person name="Henriquez P."/>
            <person name="Grothusen H."/>
            <person name="Navas E."/>
            <person name="Sandoval A."/>
            <person name="Bustamante F."/>
            <person name="Bustos P."/>
            <person name="Mancilla M."/>
        </authorList>
    </citation>
    <scope>NUCLEOTIDE SEQUENCE [LARGE SCALE GENOMIC DNA]</scope>
    <source>
        <strain evidence="3">B1-32597</strain>
    </source>
</reference>
<dbReference type="InterPro" id="IPR036412">
    <property type="entry name" value="HAD-like_sf"/>
</dbReference>
<geneLocation type="plasmid" evidence="2 3">
    <name>pPSB1-2</name>
</geneLocation>
<name>A0AAC8VL37_PISSA</name>
<accession>A0AAC8VL37</accession>
<evidence type="ECO:0000256" key="1">
    <source>
        <dbReference type="SAM" id="MobiDB-lite"/>
    </source>
</evidence>
<dbReference type="Proteomes" id="UP000029558">
    <property type="component" value="Plasmid pPSB1-2"/>
</dbReference>
<feature type="region of interest" description="Disordered" evidence="1">
    <location>
        <begin position="186"/>
        <end position="205"/>
    </location>
</feature>
<gene>
    <name evidence="2" type="ORF">KU39_2p54</name>
</gene>
<evidence type="ECO:0000313" key="2">
    <source>
        <dbReference type="EMBL" id="ALB24457.1"/>
    </source>
</evidence>
<dbReference type="SUPFAM" id="SSF56784">
    <property type="entry name" value="HAD-like"/>
    <property type="match status" value="1"/>
</dbReference>